<dbReference type="KEGG" id="csty:KN1_08300"/>
<dbReference type="Proteomes" id="UP000825123">
    <property type="component" value="Chromosome"/>
</dbReference>
<protein>
    <submittedName>
        <fullName evidence="1">Uncharacterized protein</fullName>
    </submittedName>
</protein>
<dbReference type="RefSeq" id="WP_221289552.1">
    <property type="nucleotide sequence ID" value="NZ_AP024597.1"/>
</dbReference>
<name>A0A8D5U5Q4_9CREN</name>
<keyword evidence="2" id="KW-1185">Reference proteome</keyword>
<gene>
    <name evidence="1" type="ORF">KN1_08300</name>
</gene>
<dbReference type="EMBL" id="AP024597">
    <property type="protein sequence ID" value="BCU69533.1"/>
    <property type="molecule type" value="Genomic_DNA"/>
</dbReference>
<evidence type="ECO:0000313" key="1">
    <source>
        <dbReference type="EMBL" id="BCU69533.1"/>
    </source>
</evidence>
<evidence type="ECO:0000313" key="2">
    <source>
        <dbReference type="Proteomes" id="UP000825123"/>
    </source>
</evidence>
<accession>A0A8D5U5Q4</accession>
<sequence>MVIIASIPYVIKKTARDKEFHVYIAVIPPVVVEDEFLTKLKVNDFKLEEACGGYDKALCYVKCFGGVAISNGKNFIHFSIEGYVHEGDKGELFSPYSFEKDPYTCYMFDDKSILCFTREKKGKMIDNIGLRLIIG</sequence>
<dbReference type="GeneID" id="66162584"/>
<organism evidence="1 2">
    <name type="scientific">Stygiolobus caldivivus</name>
    <dbReference type="NCBI Taxonomy" id="2824673"/>
    <lineage>
        <taxon>Archaea</taxon>
        <taxon>Thermoproteota</taxon>
        <taxon>Thermoprotei</taxon>
        <taxon>Sulfolobales</taxon>
        <taxon>Sulfolobaceae</taxon>
        <taxon>Stygiolobus</taxon>
    </lineage>
</organism>
<proteinExistence type="predicted"/>
<dbReference type="AlphaFoldDB" id="A0A8D5U5Q4"/>
<reference evidence="1 2" key="1">
    <citation type="submission" date="2021-04" db="EMBL/GenBank/DDBJ databases">
        <title>Complete genome sequence of Stygiolobus sp. KN-1.</title>
        <authorList>
            <person name="Nakamura K."/>
            <person name="Sakai H."/>
            <person name="Kurosawa N."/>
        </authorList>
    </citation>
    <scope>NUCLEOTIDE SEQUENCE [LARGE SCALE GENOMIC DNA]</scope>
    <source>
        <strain evidence="1 2">KN-1</strain>
    </source>
</reference>